<protein>
    <submittedName>
        <fullName evidence="1">Uncharacterized protein</fullName>
    </submittedName>
</protein>
<gene>
    <name evidence="1" type="ORF">UFOVP845_47</name>
</gene>
<name>A0A6J5PC98_9CAUD</name>
<accession>A0A6J5PC98</accession>
<evidence type="ECO:0000313" key="1">
    <source>
        <dbReference type="EMBL" id="CAB4166715.1"/>
    </source>
</evidence>
<organism evidence="1">
    <name type="scientific">uncultured Caudovirales phage</name>
    <dbReference type="NCBI Taxonomy" id="2100421"/>
    <lineage>
        <taxon>Viruses</taxon>
        <taxon>Duplodnaviria</taxon>
        <taxon>Heunggongvirae</taxon>
        <taxon>Uroviricota</taxon>
        <taxon>Caudoviricetes</taxon>
        <taxon>Peduoviridae</taxon>
        <taxon>Maltschvirus</taxon>
        <taxon>Maltschvirus maltsch</taxon>
    </lineage>
</organism>
<reference evidence="1" key="1">
    <citation type="submission" date="2020-04" db="EMBL/GenBank/DDBJ databases">
        <authorList>
            <person name="Chiriac C."/>
            <person name="Salcher M."/>
            <person name="Ghai R."/>
            <person name="Kavagutti S V."/>
        </authorList>
    </citation>
    <scope>NUCLEOTIDE SEQUENCE</scope>
</reference>
<dbReference type="EMBL" id="LR796781">
    <property type="protein sequence ID" value="CAB4166715.1"/>
    <property type="molecule type" value="Genomic_DNA"/>
</dbReference>
<sequence length="63" mass="6972">MKPCPKCGQQPTVTIRAPEAYEFVGSCRIQCCDNYVSADGMSDAIEAWEQEPRPIHIGEITSI</sequence>
<proteinExistence type="predicted"/>